<keyword evidence="9" id="KW-1185">Reference proteome</keyword>
<dbReference type="RefSeq" id="XP_007727554.1">
    <property type="nucleotide sequence ID" value="XM_007729364.1"/>
</dbReference>
<evidence type="ECO:0000256" key="6">
    <source>
        <dbReference type="SAM" id="MobiDB-lite"/>
    </source>
</evidence>
<dbReference type="GO" id="GO:0008270">
    <property type="term" value="F:zinc ion binding"/>
    <property type="evidence" value="ECO:0007669"/>
    <property type="project" value="UniProtKB-KW"/>
</dbReference>
<dbReference type="InterPro" id="IPR013087">
    <property type="entry name" value="Znf_C2H2_type"/>
</dbReference>
<dbReference type="GO" id="GO:0000981">
    <property type="term" value="F:DNA-binding transcription factor activity, RNA polymerase II-specific"/>
    <property type="evidence" value="ECO:0007669"/>
    <property type="project" value="UniProtKB-ARBA"/>
</dbReference>
<dbReference type="GO" id="GO:0005634">
    <property type="term" value="C:nucleus"/>
    <property type="evidence" value="ECO:0007669"/>
    <property type="project" value="TreeGrafter"/>
</dbReference>
<dbReference type="Gene3D" id="3.30.160.60">
    <property type="entry name" value="Classic Zinc Finger"/>
    <property type="match status" value="3"/>
</dbReference>
<feature type="domain" description="C2H2-type" evidence="7">
    <location>
        <begin position="190"/>
        <end position="219"/>
    </location>
</feature>
<dbReference type="PROSITE" id="PS00028">
    <property type="entry name" value="ZINC_FINGER_C2H2_1"/>
    <property type="match status" value="2"/>
</dbReference>
<dbReference type="SUPFAM" id="SSF57667">
    <property type="entry name" value="beta-beta-alpha zinc fingers"/>
    <property type="match status" value="1"/>
</dbReference>
<dbReference type="InterPro" id="IPR036236">
    <property type="entry name" value="Znf_C2H2_sf"/>
</dbReference>
<organism evidence="8 9">
    <name type="scientific">Capronia coronata CBS 617.96</name>
    <dbReference type="NCBI Taxonomy" id="1182541"/>
    <lineage>
        <taxon>Eukaryota</taxon>
        <taxon>Fungi</taxon>
        <taxon>Dikarya</taxon>
        <taxon>Ascomycota</taxon>
        <taxon>Pezizomycotina</taxon>
        <taxon>Eurotiomycetes</taxon>
        <taxon>Chaetothyriomycetidae</taxon>
        <taxon>Chaetothyriales</taxon>
        <taxon>Herpotrichiellaceae</taxon>
        <taxon>Capronia</taxon>
    </lineage>
</organism>
<feature type="domain" description="C2H2-type" evidence="7">
    <location>
        <begin position="220"/>
        <end position="249"/>
    </location>
</feature>
<evidence type="ECO:0000259" key="7">
    <source>
        <dbReference type="PROSITE" id="PS50157"/>
    </source>
</evidence>
<sequence length="354" mass="39866">MAFNPTANQIEWHMQQLRQWMVPTTVPAPSKFTSSMDTQLFPQDFYLQNVPSNDIYDCDTLSSPGQTSASLQRAHTFASMSEYAFTSWEDFTGLDPLTPGSWAGEEKGNFDDCVSTYSEAPSSYFSSDFSERPKFDSIVSSSRTTPPVFPQLQPPPQENTSQVDSLMKALQPVQQPQPQPTSSNGKPKKHPCPHPDCGKSFSQHTHLKIHLRSHTGEKPYTCSFPSCRQSFSQLGNLRTHERRHVGQRPNRKRSSSDPGARGRKYECILDGCKGVEEGHAGKVFTQLGNLKAHMNKFHKETLAKLSQQFAQDETPPEEAELRKYFQELYKHCNKGIKGRGKGRKVEVLVPIDQP</sequence>
<dbReference type="HOGENOM" id="CLU_771604_0_0_1"/>
<feature type="compositionally biased region" description="Pro residues" evidence="6">
    <location>
        <begin position="147"/>
        <end position="157"/>
    </location>
</feature>
<keyword evidence="4" id="KW-0862">Zinc</keyword>
<evidence type="ECO:0000256" key="3">
    <source>
        <dbReference type="ARBA" id="ARBA00022771"/>
    </source>
</evidence>
<dbReference type="EMBL" id="AMWN01000008">
    <property type="protein sequence ID" value="EXJ80360.1"/>
    <property type="molecule type" value="Genomic_DNA"/>
</dbReference>
<dbReference type="Proteomes" id="UP000019484">
    <property type="component" value="Unassembled WGS sequence"/>
</dbReference>
<dbReference type="GO" id="GO:0000978">
    <property type="term" value="F:RNA polymerase II cis-regulatory region sequence-specific DNA binding"/>
    <property type="evidence" value="ECO:0007669"/>
    <property type="project" value="TreeGrafter"/>
</dbReference>
<keyword evidence="2" id="KW-0677">Repeat</keyword>
<dbReference type="SMART" id="SM00355">
    <property type="entry name" value="ZnF_C2H2"/>
    <property type="match status" value="3"/>
</dbReference>
<evidence type="ECO:0000256" key="2">
    <source>
        <dbReference type="ARBA" id="ARBA00022737"/>
    </source>
</evidence>
<keyword evidence="3 5" id="KW-0863">Zinc-finger</keyword>
<dbReference type="GO" id="GO:0045944">
    <property type="term" value="P:positive regulation of transcription by RNA polymerase II"/>
    <property type="evidence" value="ECO:0007669"/>
    <property type="project" value="UniProtKB-ARBA"/>
</dbReference>
<dbReference type="Pfam" id="PF00096">
    <property type="entry name" value="zf-C2H2"/>
    <property type="match status" value="2"/>
</dbReference>
<dbReference type="eggNOG" id="KOG1721">
    <property type="taxonomic scope" value="Eukaryota"/>
</dbReference>
<accession>W9XSS3</accession>
<evidence type="ECO:0000313" key="8">
    <source>
        <dbReference type="EMBL" id="EXJ80360.1"/>
    </source>
</evidence>
<dbReference type="FunFam" id="3.30.160.60:FF:000358">
    <property type="entry name" value="zinc finger protein 24"/>
    <property type="match status" value="1"/>
</dbReference>
<dbReference type="FunFam" id="3.30.160.60:FF:000072">
    <property type="entry name" value="zinc finger protein 143 isoform X1"/>
    <property type="match status" value="1"/>
</dbReference>
<name>W9XSS3_9EURO</name>
<proteinExistence type="predicted"/>
<feature type="region of interest" description="Disordered" evidence="6">
    <location>
        <begin position="233"/>
        <end position="261"/>
    </location>
</feature>
<reference evidence="8 9" key="1">
    <citation type="submission" date="2013-03" db="EMBL/GenBank/DDBJ databases">
        <title>The Genome Sequence of Capronia coronata CBS 617.96.</title>
        <authorList>
            <consortium name="The Broad Institute Genomics Platform"/>
            <person name="Cuomo C."/>
            <person name="de Hoog S."/>
            <person name="Gorbushina A."/>
            <person name="Walker B."/>
            <person name="Young S.K."/>
            <person name="Zeng Q."/>
            <person name="Gargeya S."/>
            <person name="Fitzgerald M."/>
            <person name="Haas B."/>
            <person name="Abouelleil A."/>
            <person name="Allen A.W."/>
            <person name="Alvarado L."/>
            <person name="Arachchi H.M."/>
            <person name="Berlin A.M."/>
            <person name="Chapman S.B."/>
            <person name="Gainer-Dewar J."/>
            <person name="Goldberg J."/>
            <person name="Griggs A."/>
            <person name="Gujja S."/>
            <person name="Hansen M."/>
            <person name="Howarth C."/>
            <person name="Imamovic A."/>
            <person name="Ireland A."/>
            <person name="Larimer J."/>
            <person name="McCowan C."/>
            <person name="Murphy C."/>
            <person name="Pearson M."/>
            <person name="Poon T.W."/>
            <person name="Priest M."/>
            <person name="Roberts A."/>
            <person name="Saif S."/>
            <person name="Shea T."/>
            <person name="Sisk P."/>
            <person name="Sykes S."/>
            <person name="Wortman J."/>
            <person name="Nusbaum C."/>
            <person name="Birren B."/>
        </authorList>
    </citation>
    <scope>NUCLEOTIDE SEQUENCE [LARGE SCALE GENOMIC DNA]</scope>
    <source>
        <strain evidence="8 9">CBS 617.96</strain>
    </source>
</reference>
<gene>
    <name evidence="8" type="ORF">A1O1_08504</name>
</gene>
<dbReference type="OrthoDB" id="427030at2759"/>
<dbReference type="GeneID" id="19163353"/>
<feature type="compositionally biased region" description="Basic residues" evidence="6">
    <location>
        <begin position="240"/>
        <end position="253"/>
    </location>
</feature>
<evidence type="ECO:0000256" key="5">
    <source>
        <dbReference type="PROSITE-ProRule" id="PRU00042"/>
    </source>
</evidence>
<comment type="caution">
    <text evidence="8">The sequence shown here is derived from an EMBL/GenBank/DDBJ whole genome shotgun (WGS) entry which is preliminary data.</text>
</comment>
<evidence type="ECO:0000256" key="1">
    <source>
        <dbReference type="ARBA" id="ARBA00022723"/>
    </source>
</evidence>
<dbReference type="InterPro" id="IPR050329">
    <property type="entry name" value="GLI_C2H2-zinc-finger"/>
</dbReference>
<evidence type="ECO:0000313" key="9">
    <source>
        <dbReference type="Proteomes" id="UP000019484"/>
    </source>
</evidence>
<dbReference type="PANTHER" id="PTHR19818:SF157">
    <property type="entry name" value="C2H2-TYPE DOMAIN-CONTAINING PROTEIN"/>
    <property type="match status" value="1"/>
</dbReference>
<dbReference type="AlphaFoldDB" id="W9XSS3"/>
<keyword evidence="1" id="KW-0479">Metal-binding</keyword>
<protein>
    <recommendedName>
        <fullName evidence="7">C2H2-type domain-containing protein</fullName>
    </recommendedName>
</protein>
<dbReference type="PANTHER" id="PTHR19818">
    <property type="entry name" value="ZINC FINGER PROTEIN ZIC AND GLI"/>
    <property type="match status" value="1"/>
</dbReference>
<feature type="region of interest" description="Disordered" evidence="6">
    <location>
        <begin position="137"/>
        <end position="199"/>
    </location>
</feature>
<dbReference type="PROSITE" id="PS50157">
    <property type="entry name" value="ZINC_FINGER_C2H2_2"/>
    <property type="match status" value="2"/>
</dbReference>
<dbReference type="STRING" id="1182541.W9XSS3"/>
<evidence type="ECO:0000256" key="4">
    <source>
        <dbReference type="ARBA" id="ARBA00022833"/>
    </source>
</evidence>